<accession>A0ABP8DP63</accession>
<keyword evidence="3" id="KW-1185">Reference proteome</keyword>
<dbReference type="EMBL" id="BAABAT010000041">
    <property type="protein sequence ID" value="GAA4260525.1"/>
    <property type="molecule type" value="Genomic_DNA"/>
</dbReference>
<dbReference type="Gene3D" id="3.40.50.1820">
    <property type="entry name" value="alpha/beta hydrolase"/>
    <property type="match status" value="1"/>
</dbReference>
<feature type="signal peptide" evidence="1">
    <location>
        <begin position="1"/>
        <end position="19"/>
    </location>
</feature>
<name>A0ABP8DP63_9ACTN</name>
<sequence>MRIAYLLVHSPLVGPASWAAVAGELRATGATVAVPSLTGIGDGGPPFWPRVTEAVAAAVGELPPEQPFAVVVHSSAGRFVPVIVRDLLERTRDVVGVVFVEAALPARDGPTSQATPERLAQLRGTAEAGLLPRWTDWWNDADGVARLFPDEATQRAVTDEQPRLPLSYYEHPVPNPPGWEPLTRGYIQFSPAYERVAADAAERGWYTVRLDGGHFHQTVDPTTVADAIAHLVSL</sequence>
<reference evidence="3" key="1">
    <citation type="journal article" date="2019" name="Int. J. Syst. Evol. Microbiol.">
        <title>The Global Catalogue of Microorganisms (GCM) 10K type strain sequencing project: providing services to taxonomists for standard genome sequencing and annotation.</title>
        <authorList>
            <consortium name="The Broad Institute Genomics Platform"/>
            <consortium name="The Broad Institute Genome Sequencing Center for Infectious Disease"/>
            <person name="Wu L."/>
            <person name="Ma J."/>
        </authorList>
    </citation>
    <scope>NUCLEOTIDE SEQUENCE [LARGE SCALE GENOMIC DNA]</scope>
    <source>
        <strain evidence="3">JCM 17441</strain>
    </source>
</reference>
<dbReference type="Proteomes" id="UP001500620">
    <property type="component" value="Unassembled WGS sequence"/>
</dbReference>
<evidence type="ECO:0000313" key="2">
    <source>
        <dbReference type="EMBL" id="GAA4260525.1"/>
    </source>
</evidence>
<organism evidence="2 3">
    <name type="scientific">Dactylosporangium darangshiense</name>
    <dbReference type="NCBI Taxonomy" id="579108"/>
    <lineage>
        <taxon>Bacteria</taxon>
        <taxon>Bacillati</taxon>
        <taxon>Actinomycetota</taxon>
        <taxon>Actinomycetes</taxon>
        <taxon>Micromonosporales</taxon>
        <taxon>Micromonosporaceae</taxon>
        <taxon>Dactylosporangium</taxon>
    </lineage>
</organism>
<evidence type="ECO:0008006" key="4">
    <source>
        <dbReference type="Google" id="ProtNLM"/>
    </source>
</evidence>
<keyword evidence="1" id="KW-0732">Signal</keyword>
<evidence type="ECO:0000256" key="1">
    <source>
        <dbReference type="SAM" id="SignalP"/>
    </source>
</evidence>
<gene>
    <name evidence="2" type="ORF">GCM10022255_089470</name>
</gene>
<comment type="caution">
    <text evidence="2">The sequence shown here is derived from an EMBL/GenBank/DDBJ whole genome shotgun (WGS) entry which is preliminary data.</text>
</comment>
<dbReference type="SUPFAM" id="SSF53474">
    <property type="entry name" value="alpha/beta-Hydrolases"/>
    <property type="match status" value="1"/>
</dbReference>
<dbReference type="RefSeq" id="WP_345137417.1">
    <property type="nucleotide sequence ID" value="NZ_BAABAT010000041.1"/>
</dbReference>
<feature type="chain" id="PRO_5045828131" description="Alpha/beta hydrolase" evidence="1">
    <location>
        <begin position="20"/>
        <end position="234"/>
    </location>
</feature>
<proteinExistence type="predicted"/>
<protein>
    <recommendedName>
        <fullName evidence="4">Alpha/beta hydrolase</fullName>
    </recommendedName>
</protein>
<evidence type="ECO:0000313" key="3">
    <source>
        <dbReference type="Proteomes" id="UP001500620"/>
    </source>
</evidence>
<dbReference type="InterPro" id="IPR029058">
    <property type="entry name" value="AB_hydrolase_fold"/>
</dbReference>